<comment type="caution">
    <text evidence="24">The sequence shown here is derived from an EMBL/GenBank/DDBJ whole genome shotgun (WGS) entry which is preliminary data.</text>
</comment>
<dbReference type="SUPFAM" id="SSF52279">
    <property type="entry name" value="Beta-D-glucan exohydrolase, C-terminal domain"/>
    <property type="match status" value="1"/>
</dbReference>
<dbReference type="PANTHER" id="PTHR42715:SF12">
    <property type="entry name" value="BETA-GLUCOSIDASE G-RELATED"/>
    <property type="match status" value="1"/>
</dbReference>
<dbReference type="OrthoDB" id="416222at2759"/>
<evidence type="ECO:0000256" key="16">
    <source>
        <dbReference type="ARBA" id="ARBA00041601"/>
    </source>
</evidence>
<keyword evidence="7 22" id="KW-0732">Signal</keyword>
<dbReference type="SUPFAM" id="SSF51445">
    <property type="entry name" value="(Trans)glycosidases"/>
    <property type="match status" value="1"/>
</dbReference>
<gene>
    <name evidence="24" type="ORF">F5X68DRAFT_271384</name>
</gene>
<evidence type="ECO:0000256" key="3">
    <source>
        <dbReference type="ARBA" id="ARBA00004987"/>
    </source>
</evidence>
<comment type="catalytic activity">
    <reaction evidence="1">
        <text>Hydrolysis of terminal, non-reducing beta-D-glucosyl residues with release of beta-D-glucose.</text>
        <dbReference type="EC" id="3.2.1.21"/>
    </reaction>
</comment>
<keyword evidence="25" id="KW-1185">Reference proteome</keyword>
<evidence type="ECO:0000256" key="11">
    <source>
        <dbReference type="ARBA" id="ARBA00023295"/>
    </source>
</evidence>
<dbReference type="InterPro" id="IPR026891">
    <property type="entry name" value="Fn3-like"/>
</dbReference>
<dbReference type="InterPro" id="IPR017853">
    <property type="entry name" value="GH"/>
</dbReference>
<keyword evidence="8" id="KW-0378">Hydrolase</keyword>
<dbReference type="Pfam" id="PF00933">
    <property type="entry name" value="Glyco_hydro_3"/>
    <property type="match status" value="1"/>
</dbReference>
<evidence type="ECO:0000313" key="25">
    <source>
        <dbReference type="Proteomes" id="UP000770015"/>
    </source>
</evidence>
<evidence type="ECO:0000256" key="20">
    <source>
        <dbReference type="ARBA" id="ARBA00083231"/>
    </source>
</evidence>
<dbReference type="EMBL" id="JAGSXJ010000037">
    <property type="protein sequence ID" value="KAH6665859.1"/>
    <property type="molecule type" value="Genomic_DNA"/>
</dbReference>
<evidence type="ECO:0000256" key="4">
    <source>
        <dbReference type="ARBA" id="ARBA00005336"/>
    </source>
</evidence>
<dbReference type="Gene3D" id="3.40.50.1700">
    <property type="entry name" value="Glycoside hydrolase family 3 C-terminal domain"/>
    <property type="match status" value="1"/>
</dbReference>
<reference evidence="24" key="1">
    <citation type="journal article" date="2021" name="Nat. Commun.">
        <title>Genetic determinants of endophytism in the Arabidopsis root mycobiome.</title>
        <authorList>
            <person name="Mesny F."/>
            <person name="Miyauchi S."/>
            <person name="Thiergart T."/>
            <person name="Pickel B."/>
            <person name="Atanasova L."/>
            <person name="Karlsson M."/>
            <person name="Huettel B."/>
            <person name="Barry K.W."/>
            <person name="Haridas S."/>
            <person name="Chen C."/>
            <person name="Bauer D."/>
            <person name="Andreopoulos W."/>
            <person name="Pangilinan J."/>
            <person name="LaButti K."/>
            <person name="Riley R."/>
            <person name="Lipzen A."/>
            <person name="Clum A."/>
            <person name="Drula E."/>
            <person name="Henrissat B."/>
            <person name="Kohler A."/>
            <person name="Grigoriev I.V."/>
            <person name="Martin F.M."/>
            <person name="Hacquard S."/>
        </authorList>
    </citation>
    <scope>NUCLEOTIDE SEQUENCE</scope>
    <source>
        <strain evidence="24">MPI-SDFR-AT-0117</strain>
    </source>
</reference>
<organism evidence="24 25">
    <name type="scientific">Plectosphaerella plurivora</name>
    <dbReference type="NCBI Taxonomy" id="936078"/>
    <lineage>
        <taxon>Eukaryota</taxon>
        <taxon>Fungi</taxon>
        <taxon>Dikarya</taxon>
        <taxon>Ascomycota</taxon>
        <taxon>Pezizomycotina</taxon>
        <taxon>Sordariomycetes</taxon>
        <taxon>Hypocreomycetidae</taxon>
        <taxon>Glomerellales</taxon>
        <taxon>Plectosphaerellaceae</taxon>
        <taxon>Plectosphaerella</taxon>
    </lineage>
</organism>
<dbReference type="Proteomes" id="UP000770015">
    <property type="component" value="Unassembled WGS sequence"/>
</dbReference>
<dbReference type="GO" id="GO:0009251">
    <property type="term" value="P:glucan catabolic process"/>
    <property type="evidence" value="ECO:0007669"/>
    <property type="project" value="TreeGrafter"/>
</dbReference>
<evidence type="ECO:0000256" key="13">
    <source>
        <dbReference type="ARBA" id="ARBA00024983"/>
    </source>
</evidence>
<evidence type="ECO:0000256" key="9">
    <source>
        <dbReference type="ARBA" id="ARBA00023180"/>
    </source>
</evidence>
<comment type="pathway">
    <text evidence="3">Glycan metabolism; cellulose degradation.</text>
</comment>
<feature type="signal peptide" evidence="22">
    <location>
        <begin position="1"/>
        <end position="17"/>
    </location>
</feature>
<keyword evidence="10" id="KW-0119">Carbohydrate metabolism</keyword>
<dbReference type="Gene3D" id="3.20.20.300">
    <property type="entry name" value="Glycoside hydrolase, family 3, N-terminal domain"/>
    <property type="match status" value="1"/>
</dbReference>
<dbReference type="Pfam" id="PF14310">
    <property type="entry name" value="Fn3-like"/>
    <property type="match status" value="1"/>
</dbReference>
<dbReference type="PANTHER" id="PTHR42715">
    <property type="entry name" value="BETA-GLUCOSIDASE"/>
    <property type="match status" value="1"/>
</dbReference>
<dbReference type="InterPro" id="IPR036962">
    <property type="entry name" value="Glyco_hydro_3_N_sf"/>
</dbReference>
<keyword evidence="9" id="KW-0325">Glycoprotein</keyword>
<name>A0A9P8V1S3_9PEZI</name>
<evidence type="ECO:0000256" key="1">
    <source>
        <dbReference type="ARBA" id="ARBA00000448"/>
    </source>
</evidence>
<dbReference type="EC" id="3.2.1.21" evidence="5"/>
<dbReference type="Pfam" id="PF01915">
    <property type="entry name" value="Glyco_hydro_3_C"/>
    <property type="match status" value="1"/>
</dbReference>
<evidence type="ECO:0000256" key="5">
    <source>
        <dbReference type="ARBA" id="ARBA00012744"/>
    </source>
</evidence>
<dbReference type="PRINTS" id="PR00133">
    <property type="entry name" value="GLHYDRLASE3"/>
</dbReference>
<comment type="similarity">
    <text evidence="4">Belongs to the glycosyl hydrolase 3 family.</text>
</comment>
<accession>A0A9P8V1S3</accession>
<evidence type="ECO:0000256" key="6">
    <source>
        <dbReference type="ARBA" id="ARBA00022525"/>
    </source>
</evidence>
<dbReference type="InterPro" id="IPR050288">
    <property type="entry name" value="Cellulose_deg_GH3"/>
</dbReference>
<keyword evidence="11" id="KW-0326">Glycosidase</keyword>
<dbReference type="InterPro" id="IPR001764">
    <property type="entry name" value="Glyco_hydro_3_N"/>
</dbReference>
<proteinExistence type="inferred from homology"/>
<keyword evidence="6" id="KW-0964">Secreted</keyword>
<dbReference type="AlphaFoldDB" id="A0A9P8V1S3"/>
<evidence type="ECO:0000256" key="14">
    <source>
        <dbReference type="ARBA" id="ARBA00039579"/>
    </source>
</evidence>
<evidence type="ECO:0000256" key="18">
    <source>
        <dbReference type="ARBA" id="ARBA00070030"/>
    </source>
</evidence>
<protein>
    <recommendedName>
        <fullName evidence="18">Beta-glucosidase cel3A</fullName>
        <ecNumber evidence="5">3.2.1.21</ecNumber>
    </recommendedName>
    <alternativeName>
        <fullName evidence="15">Beta-D-glucoside glucohydrolase G</fullName>
    </alternativeName>
    <alternativeName>
        <fullName evidence="19">Beta-D-glucoside glucohydrolase cel3A</fullName>
    </alternativeName>
    <alternativeName>
        <fullName evidence="16">Cellobiase G</fullName>
    </alternativeName>
    <alternativeName>
        <fullName evidence="21">Cellobiase cel3A</fullName>
    </alternativeName>
    <alternativeName>
        <fullName evidence="17">Gentiobiase G</fullName>
    </alternativeName>
    <alternativeName>
        <fullName evidence="20">Gentiobiase cel3A</fullName>
    </alternativeName>
    <alternativeName>
        <fullName evidence="14">Probable beta-glucosidase G</fullName>
    </alternativeName>
</protein>
<dbReference type="SMART" id="SM01217">
    <property type="entry name" value="Fn3_like"/>
    <property type="match status" value="1"/>
</dbReference>
<dbReference type="GO" id="GO:0005576">
    <property type="term" value="C:extracellular region"/>
    <property type="evidence" value="ECO:0007669"/>
    <property type="project" value="UniProtKB-SubCell"/>
</dbReference>
<evidence type="ECO:0000256" key="2">
    <source>
        <dbReference type="ARBA" id="ARBA00004613"/>
    </source>
</evidence>
<evidence type="ECO:0000259" key="23">
    <source>
        <dbReference type="SMART" id="SM01217"/>
    </source>
</evidence>
<comment type="subcellular location">
    <subcellularLocation>
        <location evidence="2">Secreted</location>
    </subcellularLocation>
</comment>
<feature type="chain" id="PRO_5040363793" description="Beta-glucosidase cel3A" evidence="22">
    <location>
        <begin position="18"/>
        <end position="721"/>
    </location>
</feature>
<evidence type="ECO:0000256" key="7">
    <source>
        <dbReference type="ARBA" id="ARBA00022729"/>
    </source>
</evidence>
<comment type="function">
    <text evidence="13">Beta-glucosidases are one of a number of cellulolytic enzymes involved in the degradation of cellulosic biomass. Catalyzes the last step releasing glucose from the inhibitory cellobiose.</text>
</comment>
<dbReference type="InterPro" id="IPR002772">
    <property type="entry name" value="Glyco_hydro_3_C"/>
</dbReference>
<evidence type="ECO:0000256" key="8">
    <source>
        <dbReference type="ARBA" id="ARBA00022801"/>
    </source>
</evidence>
<dbReference type="Gene3D" id="2.60.40.10">
    <property type="entry name" value="Immunoglobulins"/>
    <property type="match status" value="1"/>
</dbReference>
<evidence type="ECO:0000256" key="15">
    <source>
        <dbReference type="ARBA" id="ARBA00041276"/>
    </source>
</evidence>
<evidence type="ECO:0000256" key="22">
    <source>
        <dbReference type="SAM" id="SignalP"/>
    </source>
</evidence>
<dbReference type="InterPro" id="IPR013783">
    <property type="entry name" value="Ig-like_fold"/>
</dbReference>
<dbReference type="InterPro" id="IPR036881">
    <property type="entry name" value="Glyco_hydro_3_C_sf"/>
</dbReference>
<evidence type="ECO:0000256" key="19">
    <source>
        <dbReference type="ARBA" id="ARBA00078013"/>
    </source>
</evidence>
<evidence type="ECO:0000256" key="10">
    <source>
        <dbReference type="ARBA" id="ARBA00023277"/>
    </source>
</evidence>
<evidence type="ECO:0000256" key="17">
    <source>
        <dbReference type="ARBA" id="ARBA00041808"/>
    </source>
</evidence>
<dbReference type="GO" id="GO:0008422">
    <property type="term" value="F:beta-glucosidase activity"/>
    <property type="evidence" value="ECO:0007669"/>
    <property type="project" value="UniProtKB-EC"/>
</dbReference>
<keyword evidence="12" id="KW-0624">Polysaccharide degradation</keyword>
<evidence type="ECO:0000256" key="12">
    <source>
        <dbReference type="ARBA" id="ARBA00023326"/>
    </source>
</evidence>
<evidence type="ECO:0000313" key="24">
    <source>
        <dbReference type="EMBL" id="KAH6665859.1"/>
    </source>
</evidence>
<sequence>MKALTSFIWLLAIGANAQDGHFQPIDVYPSPLAKARALVKQLTLEEKAAFVTGTSGPCAGNSAAIPRLNFRGICFQDSPVGVREADFVTVFPAGFSVAASFDKRMIYQRADMMGSEFRGKGIQAAFGPAVGGMGRHALGGRNWEGFGIDLYLVGVAMDLSVRGLQKHGVQSVGKHHIANEQETQRFPSQKGGKIIEALSSNIDDRAMHELYLWPFAQGLRAGVSYVMCGYNRLNQTCTCKTSKALNGLLKEELGFQGAVISDWGATKSGLHSIEAGLDVTMPGERNSPFGSNIYNLVQNGSLPESRLDDMIHRVLTPFFLHGQDSDNYPALDPSINELKDHGDFVRALGAPSALLLKNDGALPLGKPKNIAVFGNDGADLSEGQFEATLLKDSIGPGYGTMAQGGGSGSARYSYFVSPLEAIKKRGQEDGALVQYILSNQQAAESIHTIYPMADVCLVFLKTISLDVDWNGTAVVNTVSARCPNTVVITHSPGINLMPWADNPNVTAIIAAHLPGQEAGNAIVDILYGKVNPSGKLPCTIAFEESDYNPPIANITGSAGDEPNAWQADFTEGLWVDYRHFDAANITPRYEYGLSYTTFEHDLPSVSNRTRGVSPFPPSQNVTQPGGNAALYDALITVTGRVRNTGKVEGAAVAQLYASFPDSAPEETPVKVLRGFEKTSVLAPGAEEVVTFELHRRDVSFWDVDAQDWRVPGGDWLGVTQP</sequence>
<dbReference type="FunFam" id="3.20.20.300:FF:000002">
    <property type="entry name" value="Probable beta-glucosidase"/>
    <property type="match status" value="1"/>
</dbReference>
<evidence type="ECO:0000256" key="21">
    <source>
        <dbReference type="ARBA" id="ARBA00083611"/>
    </source>
</evidence>
<feature type="domain" description="Fibronectin type III-like" evidence="23">
    <location>
        <begin position="651"/>
        <end position="720"/>
    </location>
</feature>